<evidence type="ECO:0000259" key="9">
    <source>
        <dbReference type="PROSITE" id="PS50850"/>
    </source>
</evidence>
<evidence type="ECO:0000256" key="7">
    <source>
        <dbReference type="ARBA" id="ARBA00074139"/>
    </source>
</evidence>
<dbReference type="STRING" id="395961.Cyan7425_3554"/>
<feature type="transmembrane region" description="Helical" evidence="8">
    <location>
        <begin position="139"/>
        <end position="160"/>
    </location>
</feature>
<feature type="transmembrane region" description="Helical" evidence="8">
    <location>
        <begin position="396"/>
        <end position="418"/>
    </location>
</feature>
<dbReference type="KEGG" id="cyn:Cyan7425_3554"/>
<sequence length="424" mass="46244">MLKQKVFKKVAWRLIPLLFALYITAYLDRINVGFAALQMNQDLGFNSTIYGMGSGVFFLGYFLFEIPSNLILERIGARIWISRIVITFGLIAIAMMFVTTPFSFYLLRFCLGIAEAGFFPGVILYLTYWFPAIDRAKTVALFMTSTAIAGVLGGPISGLVLSLDGRLGLAGWQWLFLLEGLPAVGLGIFALKYLCDRPEQAEWLEPEELLWLQEKLRQEQAQKTRQKSYTLLQAFRNPKVWLLSLIYFTLVIGIYGITFWLPQLIKGFSGLGDLGVGLLSSIPYLAGAIAMILVGQHSDRTRERYAHVALSALIGGLGLLLTAYVQDSIVALVTLSIAAMGIWAALGPFWALPTAFLSGTAAAGSYALINSIGNLGGFVGPFLVGTLKDRTHSFSSGLLVLAAALLAGGLLTLVSKVYDRNDPG</sequence>
<dbReference type="InterPro" id="IPR020846">
    <property type="entry name" value="MFS_dom"/>
</dbReference>
<dbReference type="InterPro" id="IPR036259">
    <property type="entry name" value="MFS_trans_sf"/>
</dbReference>
<feature type="transmembrane region" description="Helical" evidence="8">
    <location>
        <begin position="104"/>
        <end position="127"/>
    </location>
</feature>
<proteinExistence type="predicted"/>
<dbReference type="FunFam" id="1.20.1250.20:FF:000126">
    <property type="entry name" value="MFS transporter permease"/>
    <property type="match status" value="1"/>
</dbReference>
<feature type="transmembrane region" description="Helical" evidence="8">
    <location>
        <begin position="10"/>
        <end position="27"/>
    </location>
</feature>
<feature type="transmembrane region" description="Helical" evidence="8">
    <location>
        <begin position="47"/>
        <end position="64"/>
    </location>
</feature>
<dbReference type="Gene3D" id="1.20.1250.20">
    <property type="entry name" value="MFS general substrate transporter like domains"/>
    <property type="match status" value="2"/>
</dbReference>
<dbReference type="EMBL" id="CP001344">
    <property type="protein sequence ID" value="ACL45875.1"/>
    <property type="molecule type" value="Genomic_DNA"/>
</dbReference>
<dbReference type="InterPro" id="IPR011701">
    <property type="entry name" value="MFS"/>
</dbReference>
<evidence type="ECO:0000313" key="10">
    <source>
        <dbReference type="EMBL" id="ACL45875.1"/>
    </source>
</evidence>
<organism evidence="10">
    <name type="scientific">Cyanothece sp. (strain PCC 7425 / ATCC 29141)</name>
    <dbReference type="NCBI Taxonomy" id="395961"/>
    <lineage>
        <taxon>Bacteria</taxon>
        <taxon>Bacillati</taxon>
        <taxon>Cyanobacteriota</taxon>
        <taxon>Cyanophyceae</taxon>
        <taxon>Gomontiellales</taxon>
        <taxon>Cyanothecaceae</taxon>
        <taxon>Cyanothece</taxon>
    </lineage>
</organism>
<dbReference type="eggNOG" id="COG2271">
    <property type="taxonomic scope" value="Bacteria"/>
</dbReference>
<evidence type="ECO:0000256" key="1">
    <source>
        <dbReference type="ARBA" id="ARBA00004651"/>
    </source>
</evidence>
<keyword evidence="3 8" id="KW-0812">Transmembrane</keyword>
<accession>B8HRK8</accession>
<dbReference type="PROSITE" id="PS50850">
    <property type="entry name" value="MFS"/>
    <property type="match status" value="1"/>
</dbReference>
<evidence type="ECO:0000256" key="6">
    <source>
        <dbReference type="ARBA" id="ARBA00058119"/>
    </source>
</evidence>
<feature type="transmembrane region" description="Helical" evidence="8">
    <location>
        <begin position="240"/>
        <end position="262"/>
    </location>
</feature>
<dbReference type="GO" id="GO:0005886">
    <property type="term" value="C:plasma membrane"/>
    <property type="evidence" value="ECO:0007669"/>
    <property type="project" value="UniProtKB-SubCell"/>
</dbReference>
<keyword evidence="2" id="KW-0813">Transport</keyword>
<feature type="transmembrane region" description="Helical" evidence="8">
    <location>
        <begin position="76"/>
        <end position="98"/>
    </location>
</feature>
<feature type="transmembrane region" description="Helical" evidence="8">
    <location>
        <begin position="331"/>
        <end position="352"/>
    </location>
</feature>
<dbReference type="AlphaFoldDB" id="B8HRK8"/>
<comment type="subcellular location">
    <subcellularLocation>
        <location evidence="1">Cell membrane</location>
        <topology evidence="1">Multi-pass membrane protein</topology>
    </subcellularLocation>
</comment>
<keyword evidence="5 8" id="KW-0472">Membrane</keyword>
<dbReference type="HOGENOM" id="CLU_001265_0_0_3"/>
<dbReference type="PANTHER" id="PTHR43791">
    <property type="entry name" value="PERMEASE-RELATED"/>
    <property type="match status" value="1"/>
</dbReference>
<feature type="transmembrane region" description="Helical" evidence="8">
    <location>
        <begin position="274"/>
        <end position="294"/>
    </location>
</feature>
<comment type="function">
    <text evidence="6">Component of the tartrate utilization system and may allow entry of tartrate and tartrate dehydrogenase.</text>
</comment>
<keyword evidence="4 8" id="KW-1133">Transmembrane helix</keyword>
<dbReference type="FunFam" id="1.20.1250.20:FF:000018">
    <property type="entry name" value="MFS transporter permease"/>
    <property type="match status" value="1"/>
</dbReference>
<name>B8HRK8_CYAP4</name>
<reference evidence="10" key="1">
    <citation type="submission" date="2009-01" db="EMBL/GenBank/DDBJ databases">
        <title>Complete sequence of chromosome Cyanothece sp. PCC 7425.</title>
        <authorList>
            <consortium name="US DOE Joint Genome Institute"/>
            <person name="Lucas S."/>
            <person name="Copeland A."/>
            <person name="Lapidus A."/>
            <person name="Glavina del Rio T."/>
            <person name="Dalin E."/>
            <person name="Tice H."/>
            <person name="Bruce D."/>
            <person name="Goodwin L."/>
            <person name="Pitluck S."/>
            <person name="Sims D."/>
            <person name="Meineke L."/>
            <person name="Brettin T."/>
            <person name="Detter J.C."/>
            <person name="Han C."/>
            <person name="Larimer F."/>
            <person name="Land M."/>
            <person name="Hauser L."/>
            <person name="Kyrpides N."/>
            <person name="Ovchinnikova G."/>
            <person name="Liberton M."/>
            <person name="Stoeckel J."/>
            <person name="Banerjee A."/>
            <person name="Singh A."/>
            <person name="Page L."/>
            <person name="Sato H."/>
            <person name="Zhao L."/>
            <person name="Sherman L."/>
            <person name="Pakrasi H."/>
            <person name="Richardson P."/>
        </authorList>
    </citation>
    <scope>NUCLEOTIDE SEQUENCE</scope>
    <source>
        <strain evidence="10">PCC 7425</strain>
    </source>
</reference>
<evidence type="ECO:0000256" key="5">
    <source>
        <dbReference type="ARBA" id="ARBA00023136"/>
    </source>
</evidence>
<feature type="transmembrane region" description="Helical" evidence="8">
    <location>
        <begin position="306"/>
        <end position="325"/>
    </location>
</feature>
<feature type="domain" description="Major facilitator superfamily (MFS) profile" evidence="9">
    <location>
        <begin position="14"/>
        <end position="420"/>
    </location>
</feature>
<dbReference type="Pfam" id="PF07690">
    <property type="entry name" value="MFS_1"/>
    <property type="match status" value="1"/>
</dbReference>
<dbReference type="GO" id="GO:0022857">
    <property type="term" value="F:transmembrane transporter activity"/>
    <property type="evidence" value="ECO:0007669"/>
    <property type="project" value="InterPro"/>
</dbReference>
<protein>
    <recommendedName>
        <fullName evidence="7">Putative tartrate transporter</fullName>
    </recommendedName>
</protein>
<dbReference type="CDD" id="cd17319">
    <property type="entry name" value="MFS_ExuT_GudP_like"/>
    <property type="match status" value="1"/>
</dbReference>
<evidence type="ECO:0000256" key="8">
    <source>
        <dbReference type="SAM" id="Phobius"/>
    </source>
</evidence>
<evidence type="ECO:0000256" key="3">
    <source>
        <dbReference type="ARBA" id="ARBA00022692"/>
    </source>
</evidence>
<dbReference type="PANTHER" id="PTHR43791:SF36">
    <property type="entry name" value="TRANSPORTER, PUTATIVE (AFU_ORTHOLOGUE AFUA_6G08340)-RELATED"/>
    <property type="match status" value="1"/>
</dbReference>
<evidence type="ECO:0000256" key="2">
    <source>
        <dbReference type="ARBA" id="ARBA00022448"/>
    </source>
</evidence>
<dbReference type="SUPFAM" id="SSF103473">
    <property type="entry name" value="MFS general substrate transporter"/>
    <property type="match status" value="1"/>
</dbReference>
<feature type="transmembrane region" description="Helical" evidence="8">
    <location>
        <begin position="172"/>
        <end position="191"/>
    </location>
</feature>
<dbReference type="OrthoDB" id="9773404at2"/>
<feature type="transmembrane region" description="Helical" evidence="8">
    <location>
        <begin position="364"/>
        <end position="384"/>
    </location>
</feature>
<evidence type="ECO:0000256" key="4">
    <source>
        <dbReference type="ARBA" id="ARBA00022989"/>
    </source>
</evidence>
<gene>
    <name evidence="10" type="ordered locus">Cyan7425_3554</name>
</gene>